<evidence type="ECO:0000313" key="1">
    <source>
        <dbReference type="EMBL" id="MFD1676537.1"/>
    </source>
</evidence>
<reference evidence="2" key="1">
    <citation type="journal article" date="2019" name="Int. J. Syst. Evol. Microbiol.">
        <title>The Global Catalogue of Microorganisms (GCM) 10K type strain sequencing project: providing services to taxonomists for standard genome sequencing and annotation.</title>
        <authorList>
            <consortium name="The Broad Institute Genomics Platform"/>
            <consortium name="The Broad Institute Genome Sequencing Center for Infectious Disease"/>
            <person name="Wu L."/>
            <person name="Ma J."/>
        </authorList>
    </citation>
    <scope>NUCLEOTIDE SEQUENCE [LARGE SCALE GENOMIC DNA]</scope>
    <source>
        <strain evidence="2">CGMCC 1.12286</strain>
    </source>
</reference>
<dbReference type="InterPro" id="IPR036390">
    <property type="entry name" value="WH_DNA-bd_sf"/>
</dbReference>
<sequence>MPEEHGPQWQNTEYLCCATADRFLLQARPNRRSGCDNLHRDHASFLQPYQMTNSKRYPSLKRFEEMGVVEREVIRQEGKPDKHLYHFTSVGQEILHDLITDFQEDKARREGEFYVRVTCFPLLTVEERLAILRSRMAVLSKRRANVRQ</sequence>
<dbReference type="InterPro" id="IPR036388">
    <property type="entry name" value="WH-like_DNA-bd_sf"/>
</dbReference>
<name>A0ABW4JNW8_9BACL</name>
<gene>
    <name evidence="1" type="ORF">ACFSB2_17705</name>
</gene>
<dbReference type="EMBL" id="JBHUCX010000067">
    <property type="protein sequence ID" value="MFD1676537.1"/>
    <property type="molecule type" value="Genomic_DNA"/>
</dbReference>
<accession>A0ABW4JNW8</accession>
<dbReference type="RefSeq" id="WP_377944439.1">
    <property type="nucleotide sequence ID" value="NZ_JBHUCX010000067.1"/>
</dbReference>
<proteinExistence type="predicted"/>
<protein>
    <recommendedName>
        <fullName evidence="3">PadR family transcriptional regulator</fullName>
    </recommendedName>
</protein>
<evidence type="ECO:0000313" key="2">
    <source>
        <dbReference type="Proteomes" id="UP001597079"/>
    </source>
</evidence>
<dbReference type="Proteomes" id="UP001597079">
    <property type="component" value="Unassembled WGS sequence"/>
</dbReference>
<evidence type="ECO:0008006" key="3">
    <source>
        <dbReference type="Google" id="ProtNLM"/>
    </source>
</evidence>
<dbReference type="SUPFAM" id="SSF46785">
    <property type="entry name" value="Winged helix' DNA-binding domain"/>
    <property type="match status" value="1"/>
</dbReference>
<keyword evidence="2" id="KW-1185">Reference proteome</keyword>
<organism evidence="1 2">
    <name type="scientific">Alicyclobacillus fodiniaquatilis</name>
    <dbReference type="NCBI Taxonomy" id="1661150"/>
    <lineage>
        <taxon>Bacteria</taxon>
        <taxon>Bacillati</taxon>
        <taxon>Bacillota</taxon>
        <taxon>Bacilli</taxon>
        <taxon>Bacillales</taxon>
        <taxon>Alicyclobacillaceae</taxon>
        <taxon>Alicyclobacillus</taxon>
    </lineage>
</organism>
<dbReference type="Gene3D" id="1.10.10.10">
    <property type="entry name" value="Winged helix-like DNA-binding domain superfamily/Winged helix DNA-binding domain"/>
    <property type="match status" value="1"/>
</dbReference>
<comment type="caution">
    <text evidence="1">The sequence shown here is derived from an EMBL/GenBank/DDBJ whole genome shotgun (WGS) entry which is preliminary data.</text>
</comment>